<accession>A0AA96ELS7</accession>
<evidence type="ECO:0000313" key="1">
    <source>
        <dbReference type="EMBL" id="WNL49780.1"/>
    </source>
</evidence>
<protein>
    <submittedName>
        <fullName evidence="1">Uncharacterized protein</fullName>
    </submittedName>
</protein>
<reference evidence="1" key="1">
    <citation type="submission" date="2023-07" db="EMBL/GenBank/DDBJ databases">
        <authorList>
            <person name="Xia Y."/>
        </authorList>
    </citation>
    <scope>NUCLEOTIDE SEQUENCE</scope>
    <source>
        <strain evidence="1">F</strain>
    </source>
</reference>
<dbReference type="EMBL" id="OR343188">
    <property type="protein sequence ID" value="WNL49780.1"/>
    <property type="molecule type" value="Genomic_DNA"/>
</dbReference>
<sequence length="37" mass="4545">MLIFSNERKKMFFQTKQTVELSIFFFFSKEKFCVSVE</sequence>
<organism evidence="1">
    <name type="scientific">Marseillevirus sp</name>
    <dbReference type="NCBI Taxonomy" id="2809551"/>
    <lineage>
        <taxon>Viruses</taxon>
        <taxon>Varidnaviria</taxon>
        <taxon>Bamfordvirae</taxon>
        <taxon>Nucleocytoviricota</taxon>
        <taxon>Megaviricetes</taxon>
        <taxon>Pimascovirales</taxon>
        <taxon>Pimascovirales incertae sedis</taxon>
        <taxon>Marseilleviridae</taxon>
        <taxon>Marseillevirus</taxon>
    </lineage>
</organism>
<name>A0AA96ELS7_9VIRU</name>
<proteinExistence type="predicted"/>
<gene>
    <name evidence="1" type="ORF">MarFTMF_264</name>
</gene>